<organism evidence="1 2">
    <name type="scientific">Papaver somniferum</name>
    <name type="common">Opium poppy</name>
    <dbReference type="NCBI Taxonomy" id="3469"/>
    <lineage>
        <taxon>Eukaryota</taxon>
        <taxon>Viridiplantae</taxon>
        <taxon>Streptophyta</taxon>
        <taxon>Embryophyta</taxon>
        <taxon>Tracheophyta</taxon>
        <taxon>Spermatophyta</taxon>
        <taxon>Magnoliopsida</taxon>
        <taxon>Ranunculales</taxon>
        <taxon>Papaveraceae</taxon>
        <taxon>Papaveroideae</taxon>
        <taxon>Papaver</taxon>
    </lineage>
</organism>
<dbReference type="AlphaFoldDB" id="A0A4Y7JGT7"/>
<dbReference type="Proteomes" id="UP000316621">
    <property type="component" value="Chromosome 4"/>
</dbReference>
<accession>A0A4Y7JGT7</accession>
<name>A0A4Y7JGT7_PAPSO</name>
<evidence type="ECO:0000313" key="2">
    <source>
        <dbReference type="Proteomes" id="UP000316621"/>
    </source>
</evidence>
<reference evidence="1 2" key="1">
    <citation type="journal article" date="2018" name="Science">
        <title>The opium poppy genome and morphinan production.</title>
        <authorList>
            <person name="Guo L."/>
            <person name="Winzer T."/>
            <person name="Yang X."/>
            <person name="Li Y."/>
            <person name="Ning Z."/>
            <person name="He Z."/>
            <person name="Teodor R."/>
            <person name="Lu Y."/>
            <person name="Bowser T.A."/>
            <person name="Graham I.A."/>
            <person name="Ye K."/>
        </authorList>
    </citation>
    <scope>NUCLEOTIDE SEQUENCE [LARGE SCALE GENOMIC DNA]</scope>
    <source>
        <strain evidence="2">cv. HN1</strain>
        <tissue evidence="1">Leaves</tissue>
    </source>
</reference>
<proteinExistence type="predicted"/>
<gene>
    <name evidence="1" type="ORF">C5167_006448</name>
</gene>
<keyword evidence="2" id="KW-1185">Reference proteome</keyword>
<sequence length="70" mass="7438">MCTKCCFKDPSYNSARDPDMQEQIEKTLHSGHASYEVSVAVTIPYGSPTAFSISGAGGVEHPLKTTDSSA</sequence>
<protein>
    <submittedName>
        <fullName evidence="1">Uncharacterized protein</fullName>
    </submittedName>
</protein>
<evidence type="ECO:0000313" key="1">
    <source>
        <dbReference type="EMBL" id="RZC59151.1"/>
    </source>
</evidence>
<dbReference type="EMBL" id="CM010718">
    <property type="protein sequence ID" value="RZC59151.1"/>
    <property type="molecule type" value="Genomic_DNA"/>
</dbReference>
<dbReference type="Gramene" id="RZC59151">
    <property type="protein sequence ID" value="RZC59151"/>
    <property type="gene ID" value="C5167_006448"/>
</dbReference>